<evidence type="ECO:0000313" key="2">
    <source>
        <dbReference type="EMBL" id="KAG7443980.1"/>
    </source>
</evidence>
<sequence>MTGNQNGGRITTLVGNSEEEGKKKKKKEKVERICAGSGMTRPDPTPVTKIVEQPMANEQEGHSVSGRDHCVASGAYYLPTYHPSSWPGPELEILGIWTRSSFSLSALSYPEGGELEVVVAYKVFEKRLVRRHGILDGRRIHGWLPLLHEILDRGGEKQQPVTKHTRKVGKFEFLGTPQ</sequence>
<dbReference type="RefSeq" id="XP_043037480.1">
    <property type="nucleotide sequence ID" value="XM_043190540.1"/>
</dbReference>
<feature type="compositionally biased region" description="Polar residues" evidence="1">
    <location>
        <begin position="1"/>
        <end position="15"/>
    </location>
</feature>
<evidence type="ECO:0000313" key="3">
    <source>
        <dbReference type="Proteomes" id="UP000812287"/>
    </source>
</evidence>
<dbReference type="EMBL" id="MU250542">
    <property type="protein sequence ID" value="KAG7443980.1"/>
    <property type="molecule type" value="Genomic_DNA"/>
</dbReference>
<gene>
    <name evidence="2" type="ORF">BT62DRAFT_995735</name>
</gene>
<dbReference type="GeneID" id="66112837"/>
<protein>
    <submittedName>
        <fullName evidence="2">Uncharacterized protein</fullName>
    </submittedName>
</protein>
<feature type="region of interest" description="Disordered" evidence="1">
    <location>
        <begin position="1"/>
        <end position="47"/>
    </location>
</feature>
<accession>A0A9P7VNU3</accession>
<evidence type="ECO:0000256" key="1">
    <source>
        <dbReference type="SAM" id="MobiDB-lite"/>
    </source>
</evidence>
<proteinExistence type="predicted"/>
<name>A0A9P7VNU3_9AGAR</name>
<dbReference type="AlphaFoldDB" id="A0A9P7VNU3"/>
<organism evidence="2 3">
    <name type="scientific">Guyanagaster necrorhizus</name>
    <dbReference type="NCBI Taxonomy" id="856835"/>
    <lineage>
        <taxon>Eukaryota</taxon>
        <taxon>Fungi</taxon>
        <taxon>Dikarya</taxon>
        <taxon>Basidiomycota</taxon>
        <taxon>Agaricomycotina</taxon>
        <taxon>Agaricomycetes</taxon>
        <taxon>Agaricomycetidae</taxon>
        <taxon>Agaricales</taxon>
        <taxon>Marasmiineae</taxon>
        <taxon>Physalacriaceae</taxon>
        <taxon>Guyanagaster</taxon>
    </lineage>
</organism>
<dbReference type="Proteomes" id="UP000812287">
    <property type="component" value="Unassembled WGS sequence"/>
</dbReference>
<comment type="caution">
    <text evidence="2">The sequence shown here is derived from an EMBL/GenBank/DDBJ whole genome shotgun (WGS) entry which is preliminary data.</text>
</comment>
<keyword evidence="3" id="KW-1185">Reference proteome</keyword>
<reference evidence="2" key="1">
    <citation type="submission" date="2020-11" db="EMBL/GenBank/DDBJ databases">
        <title>Adaptations for nitrogen fixation in a non-lichenized fungal sporocarp promotes dispersal by wood-feeding termites.</title>
        <authorList>
            <consortium name="DOE Joint Genome Institute"/>
            <person name="Koch R.A."/>
            <person name="Yoon G."/>
            <person name="Arayal U."/>
            <person name="Lail K."/>
            <person name="Amirebrahimi M."/>
            <person name="Labutti K."/>
            <person name="Lipzen A."/>
            <person name="Riley R."/>
            <person name="Barry K."/>
            <person name="Henrissat B."/>
            <person name="Grigoriev I.V."/>
            <person name="Herr J.R."/>
            <person name="Aime M.C."/>
        </authorList>
    </citation>
    <scope>NUCLEOTIDE SEQUENCE</scope>
    <source>
        <strain evidence="2">MCA 3950</strain>
    </source>
</reference>